<evidence type="ECO:0000259" key="4">
    <source>
        <dbReference type="Pfam" id="PF20990"/>
    </source>
</evidence>
<proteinExistence type="predicted"/>
<feature type="chain" id="PRO_5012330529" description="DUF2207 domain-containing protein" evidence="2">
    <location>
        <begin position="25"/>
        <end position="539"/>
    </location>
</feature>
<feature type="transmembrane region" description="Helical" evidence="1">
    <location>
        <begin position="229"/>
        <end position="248"/>
    </location>
</feature>
<dbReference type="Pfam" id="PF09972">
    <property type="entry name" value="DUF2207"/>
    <property type="match status" value="1"/>
</dbReference>
<gene>
    <name evidence="5" type="ORF">CFP71_25900</name>
</gene>
<accession>A0A229RWW1</accession>
<dbReference type="InterPro" id="IPR018702">
    <property type="entry name" value="DUF2207"/>
</dbReference>
<feature type="transmembrane region" description="Helical" evidence="1">
    <location>
        <begin position="416"/>
        <end position="434"/>
    </location>
</feature>
<feature type="domain" description="DUF2207" evidence="3">
    <location>
        <begin position="36"/>
        <end position="198"/>
    </location>
</feature>
<organism evidence="5 6">
    <name type="scientific">Amycolatopsis thailandensis</name>
    <dbReference type="NCBI Taxonomy" id="589330"/>
    <lineage>
        <taxon>Bacteria</taxon>
        <taxon>Bacillati</taxon>
        <taxon>Actinomycetota</taxon>
        <taxon>Actinomycetes</taxon>
        <taxon>Pseudonocardiales</taxon>
        <taxon>Pseudonocardiaceae</taxon>
        <taxon>Amycolatopsis</taxon>
    </lineage>
</organism>
<evidence type="ECO:0000259" key="3">
    <source>
        <dbReference type="Pfam" id="PF09972"/>
    </source>
</evidence>
<keyword evidence="6" id="KW-1185">Reference proteome</keyword>
<dbReference type="InterPro" id="IPR048389">
    <property type="entry name" value="YciQ-like_C"/>
</dbReference>
<evidence type="ECO:0000313" key="5">
    <source>
        <dbReference type="EMBL" id="OXM51130.1"/>
    </source>
</evidence>
<evidence type="ECO:0008006" key="7">
    <source>
        <dbReference type="Google" id="ProtNLM"/>
    </source>
</evidence>
<evidence type="ECO:0000313" key="6">
    <source>
        <dbReference type="Proteomes" id="UP000215223"/>
    </source>
</evidence>
<name>A0A229RWW1_9PSEU</name>
<dbReference type="AlphaFoldDB" id="A0A229RWW1"/>
<keyword evidence="1" id="KW-0472">Membrane</keyword>
<dbReference type="Pfam" id="PF20990">
    <property type="entry name" value="DUF2207_C"/>
    <property type="match status" value="1"/>
</dbReference>
<keyword evidence="2" id="KW-0732">Signal</keyword>
<dbReference type="Proteomes" id="UP000215223">
    <property type="component" value="Unassembled WGS sequence"/>
</dbReference>
<reference evidence="5 6" key="1">
    <citation type="submission" date="2017-07" db="EMBL/GenBank/DDBJ databases">
        <title>Amycolatopsis thailandensis Genome sequencing and assembly.</title>
        <authorList>
            <person name="Kaur N."/>
            <person name="Mayilraj S."/>
        </authorList>
    </citation>
    <scope>NUCLEOTIDE SEQUENCE [LARGE SCALE GENOMIC DNA]</scope>
    <source>
        <strain evidence="5 6">JCM 16380</strain>
    </source>
</reference>
<feature type="transmembrane region" description="Helical" evidence="1">
    <location>
        <begin position="392"/>
        <end position="410"/>
    </location>
</feature>
<keyword evidence="1" id="KW-1133">Transmembrane helix</keyword>
<evidence type="ECO:0000256" key="2">
    <source>
        <dbReference type="SAM" id="SignalP"/>
    </source>
</evidence>
<comment type="caution">
    <text evidence="5">The sequence shown here is derived from an EMBL/GenBank/DDBJ whole genome shotgun (WGS) entry which is preliminary data.</text>
</comment>
<dbReference type="OrthoDB" id="143710at2"/>
<evidence type="ECO:0000256" key="1">
    <source>
        <dbReference type="SAM" id="Phobius"/>
    </source>
</evidence>
<protein>
    <recommendedName>
        <fullName evidence="7">DUF2207 domain-containing protein</fullName>
    </recommendedName>
</protein>
<sequence length="539" mass="57264">MQRTKCVFPLVVLLLVLGAAPAGAQGEPQLPSLPNSAEISLKVERDGALSVVEAVSVPSEGSMTRRIPLRTAAPRDRDRIIGIRDVVIEGAGGSELTDDEFTVKLKGGTSIVRYTVDGAVSEADGLTRVAWQLAGGWDSRLELVRASFAAPSIPNAVTCYAGPEGSRAHCGTAQIAHSGLTRFSQQNLAAGQRMEISVELPGGTVPANARLEPSKTFAGAFVLTAPVGWAWGGFALALVAAAVALALLRRRDKHPGGALPVRLLTGKDDKAAFASPDGVLPGQVGTVLSGRADAVDLAATVVDLAVRNYLWVSEEPGELTGWRLVRRNPPDEQLTVFERAVFDALLPDERESVLLSEIQAERIGIESVRAALDDSVVERGWYSRLPGKLTRVGLRICFYGLFLTILLALTVGYAQLGLIVIAAGAVLAGAARWLPVRTGAGVTLHRRLLGVRDALLATKASAVPKLEREVLLSRALPYALALGEQEPWVAGFAALKGPPKIYWYGKETAEEVEFARVSEFTAALVGTFAATRQGRRLEA</sequence>
<feature type="signal peptide" evidence="2">
    <location>
        <begin position="1"/>
        <end position="24"/>
    </location>
</feature>
<keyword evidence="1" id="KW-0812">Transmembrane</keyword>
<feature type="domain" description="Predicted membrane protein YciQ-like C-terminal" evidence="4">
    <location>
        <begin position="272"/>
        <end position="489"/>
    </location>
</feature>
<dbReference type="EMBL" id="NMQT01000095">
    <property type="protein sequence ID" value="OXM51130.1"/>
    <property type="molecule type" value="Genomic_DNA"/>
</dbReference>